<comment type="cofactor">
    <cofactor evidence="1">
        <name>pyridoxal 5'-phosphate</name>
        <dbReference type="ChEBI" id="CHEBI:597326"/>
    </cofactor>
</comment>
<dbReference type="AlphaFoldDB" id="A0A347ZSW4"/>
<dbReference type="GO" id="GO:0030170">
    <property type="term" value="F:pyridoxal phosphate binding"/>
    <property type="evidence" value="ECO:0007669"/>
    <property type="project" value="InterPro"/>
</dbReference>
<evidence type="ECO:0000313" key="9">
    <source>
        <dbReference type="Proteomes" id="UP000256388"/>
    </source>
</evidence>
<dbReference type="InterPro" id="IPR015421">
    <property type="entry name" value="PyrdxlP-dep_Trfase_major"/>
</dbReference>
<dbReference type="FunFam" id="3.40.640.10:FF:000053">
    <property type="entry name" value="Aminotransferase, class I"/>
    <property type="match status" value="1"/>
</dbReference>
<evidence type="ECO:0000256" key="5">
    <source>
        <dbReference type="ARBA" id="ARBA00022679"/>
    </source>
</evidence>
<dbReference type="PANTHER" id="PTHR42790:SF19">
    <property type="entry name" value="KYNURENINE_ALPHA-AMINOADIPATE AMINOTRANSFERASE, MITOCHONDRIAL"/>
    <property type="match status" value="1"/>
</dbReference>
<keyword evidence="9" id="KW-1185">Reference proteome</keyword>
<dbReference type="SUPFAM" id="SSF53383">
    <property type="entry name" value="PLP-dependent transferases"/>
    <property type="match status" value="1"/>
</dbReference>
<comment type="caution">
    <text evidence="8">The sequence shown here is derived from an EMBL/GenBank/DDBJ whole genome shotgun (WGS) entry which is preliminary data.</text>
</comment>
<feature type="domain" description="Aminotransferase class I/classII large" evidence="7">
    <location>
        <begin position="61"/>
        <end position="390"/>
    </location>
</feature>
<gene>
    <name evidence="8" type="ORF">DFR64_0902</name>
</gene>
<evidence type="ECO:0000256" key="3">
    <source>
        <dbReference type="ARBA" id="ARBA00011738"/>
    </source>
</evidence>
<dbReference type="EMBL" id="QUMS01000001">
    <property type="protein sequence ID" value="REG11030.1"/>
    <property type="molecule type" value="Genomic_DNA"/>
</dbReference>
<dbReference type="Gene3D" id="3.40.640.10">
    <property type="entry name" value="Type I PLP-dependent aspartate aminotransferase-like (Major domain)"/>
    <property type="match status" value="1"/>
</dbReference>
<dbReference type="GO" id="GO:0008483">
    <property type="term" value="F:transaminase activity"/>
    <property type="evidence" value="ECO:0007669"/>
    <property type="project" value="UniProtKB-KW"/>
</dbReference>
<accession>A0A347ZSW4</accession>
<evidence type="ECO:0000256" key="2">
    <source>
        <dbReference type="ARBA" id="ARBA00007441"/>
    </source>
</evidence>
<organism evidence="8 9">
    <name type="scientific">Pelolinea submarina</name>
    <dbReference type="NCBI Taxonomy" id="913107"/>
    <lineage>
        <taxon>Bacteria</taxon>
        <taxon>Bacillati</taxon>
        <taxon>Chloroflexota</taxon>
        <taxon>Anaerolineae</taxon>
        <taxon>Anaerolineales</taxon>
        <taxon>Anaerolineaceae</taxon>
        <taxon>Pelolinea</taxon>
    </lineage>
</organism>
<sequence length="408" mass="45431">MLTLWDHRFAQRTQRMESSAIRELLKFTENPDVISFAGGMPAPEVFPIEKFKEACLTVLDQNGPASLQYGSTDGYAPLREMIARYSARYGINVTIDNILITSGSQQALDLLGKILINPGDGVLVESPTYVGALQAWRAYGAEFVPVPTDEDGMMTSKLESCLRAGPKFIYALPNFQNPTGSTLAYDRRLKLIELAENYGVPIVEDDPYGQLRFEGENLPAIEVLDSQTRAQEECYSGNVIYLSTFSKTLAPGIRLAWVIAPPPVITKLIQAKQGTDLHTSTFNQMVAYEVAKDGFLYEHAKLIRKVYKERRDVMLDTLSEYMPEGVSWTHPKGGLFLWVTLPECLNSQDLFKDAVAEKVAFVPGDSFYAEGGGFNTMRLNFSNACPERINEGIFRLANVLKKHLVANS</sequence>
<dbReference type="Proteomes" id="UP000256388">
    <property type="component" value="Unassembled WGS sequence"/>
</dbReference>
<name>A0A347ZSW4_9CHLR</name>
<dbReference type="PANTHER" id="PTHR42790">
    <property type="entry name" value="AMINOTRANSFERASE"/>
    <property type="match status" value="1"/>
</dbReference>
<evidence type="ECO:0000256" key="6">
    <source>
        <dbReference type="ARBA" id="ARBA00022898"/>
    </source>
</evidence>
<reference evidence="8 9" key="1">
    <citation type="submission" date="2018-08" db="EMBL/GenBank/DDBJ databases">
        <title>Genomic Encyclopedia of Type Strains, Phase IV (KMG-IV): sequencing the most valuable type-strain genomes for metagenomic binning, comparative biology and taxonomic classification.</title>
        <authorList>
            <person name="Goeker M."/>
        </authorList>
    </citation>
    <scope>NUCLEOTIDE SEQUENCE [LARGE SCALE GENOMIC DNA]</scope>
    <source>
        <strain evidence="8 9">DSM 23923</strain>
    </source>
</reference>
<dbReference type="Gene3D" id="3.90.1150.10">
    <property type="entry name" value="Aspartate Aminotransferase, domain 1"/>
    <property type="match status" value="1"/>
</dbReference>
<proteinExistence type="inferred from homology"/>
<keyword evidence="6" id="KW-0663">Pyridoxal phosphate</keyword>
<dbReference type="InterPro" id="IPR050859">
    <property type="entry name" value="Class-I_PLP-dep_aminotransf"/>
</dbReference>
<comment type="subunit">
    <text evidence="3">Homodimer.</text>
</comment>
<evidence type="ECO:0000259" key="7">
    <source>
        <dbReference type="Pfam" id="PF00155"/>
    </source>
</evidence>
<evidence type="ECO:0000256" key="4">
    <source>
        <dbReference type="ARBA" id="ARBA00022576"/>
    </source>
</evidence>
<dbReference type="InterPro" id="IPR015424">
    <property type="entry name" value="PyrdxlP-dep_Trfase"/>
</dbReference>
<dbReference type="InterPro" id="IPR015422">
    <property type="entry name" value="PyrdxlP-dep_Trfase_small"/>
</dbReference>
<dbReference type="CDD" id="cd00609">
    <property type="entry name" value="AAT_like"/>
    <property type="match status" value="1"/>
</dbReference>
<protein>
    <submittedName>
        <fullName evidence="8">2-aminoadipate transaminase</fullName>
    </submittedName>
</protein>
<keyword evidence="5" id="KW-0808">Transferase</keyword>
<comment type="similarity">
    <text evidence="2">Belongs to the class-I pyridoxal-phosphate-dependent aminotransferase family.</text>
</comment>
<evidence type="ECO:0000313" key="8">
    <source>
        <dbReference type="EMBL" id="REG11030.1"/>
    </source>
</evidence>
<dbReference type="GO" id="GO:1901605">
    <property type="term" value="P:alpha-amino acid metabolic process"/>
    <property type="evidence" value="ECO:0007669"/>
    <property type="project" value="TreeGrafter"/>
</dbReference>
<evidence type="ECO:0000256" key="1">
    <source>
        <dbReference type="ARBA" id="ARBA00001933"/>
    </source>
</evidence>
<dbReference type="InterPro" id="IPR004839">
    <property type="entry name" value="Aminotransferase_I/II_large"/>
</dbReference>
<keyword evidence="4" id="KW-0032">Aminotransferase</keyword>
<dbReference type="RefSeq" id="WP_116224179.1">
    <property type="nucleotide sequence ID" value="NZ_AP018437.1"/>
</dbReference>
<dbReference type="OrthoDB" id="9802328at2"/>
<dbReference type="Pfam" id="PF00155">
    <property type="entry name" value="Aminotran_1_2"/>
    <property type="match status" value="1"/>
</dbReference>